<protein>
    <submittedName>
        <fullName evidence="1">(Perigord truffle) hypothetical protein</fullName>
    </submittedName>
</protein>
<dbReference type="AlphaFoldDB" id="D5GCV1"/>
<dbReference type="HOGENOM" id="CLU_1403363_0_0_1"/>
<dbReference type="RefSeq" id="XP_002838153.1">
    <property type="nucleotide sequence ID" value="XM_002838107.1"/>
</dbReference>
<gene>
    <name evidence="1" type="ORF">GSTUM_00000787001</name>
</gene>
<dbReference type="InParanoid" id="D5GCV1"/>
<proteinExistence type="predicted"/>
<dbReference type="GeneID" id="9183816"/>
<organism evidence="1 2">
    <name type="scientific">Tuber melanosporum (strain Mel28)</name>
    <name type="common">Perigord black truffle</name>
    <dbReference type="NCBI Taxonomy" id="656061"/>
    <lineage>
        <taxon>Eukaryota</taxon>
        <taxon>Fungi</taxon>
        <taxon>Dikarya</taxon>
        <taxon>Ascomycota</taxon>
        <taxon>Pezizomycotina</taxon>
        <taxon>Pezizomycetes</taxon>
        <taxon>Pezizales</taxon>
        <taxon>Tuberaceae</taxon>
        <taxon>Tuber</taxon>
    </lineage>
</organism>
<evidence type="ECO:0000313" key="2">
    <source>
        <dbReference type="Proteomes" id="UP000006911"/>
    </source>
</evidence>
<dbReference type="KEGG" id="tml:GSTUM_00000787001"/>
<sequence>MSTHPNHAKTHASPATFVTHLLTTYPHSRISLILCLPPHPHPLPRLPRTLRTISAARNVLVAFAPTPSLFRATVASLLDKGREEIGVLAVWGLVRAHWVAGSTEWCAGGIGRAIAAVVEIAGCGWVFGEGVVEEDGEGGGDGGGSEGGDGDGVEWWGAEVPILVGGERSTNVAGVFGKWCSVEWKKREEGVAGG</sequence>
<dbReference type="Proteomes" id="UP000006911">
    <property type="component" value="Unassembled WGS sequence"/>
</dbReference>
<dbReference type="EMBL" id="FN430124">
    <property type="protein sequence ID" value="CAZ82344.1"/>
    <property type="molecule type" value="Genomic_DNA"/>
</dbReference>
<evidence type="ECO:0000313" key="1">
    <source>
        <dbReference type="EMBL" id="CAZ82344.1"/>
    </source>
</evidence>
<reference evidence="1 2" key="1">
    <citation type="journal article" date="2010" name="Nature">
        <title>Perigord black truffle genome uncovers evolutionary origins and mechanisms of symbiosis.</title>
        <authorList>
            <person name="Martin F."/>
            <person name="Kohler A."/>
            <person name="Murat C."/>
            <person name="Balestrini R."/>
            <person name="Coutinho P.M."/>
            <person name="Jaillon O."/>
            <person name="Montanini B."/>
            <person name="Morin E."/>
            <person name="Noel B."/>
            <person name="Percudani R."/>
            <person name="Porcel B."/>
            <person name="Rubini A."/>
            <person name="Amicucci A."/>
            <person name="Amselem J."/>
            <person name="Anthouard V."/>
            <person name="Arcioni S."/>
            <person name="Artiguenave F."/>
            <person name="Aury J.M."/>
            <person name="Ballario P."/>
            <person name="Bolchi A."/>
            <person name="Brenna A."/>
            <person name="Brun A."/>
            <person name="Buee M."/>
            <person name="Cantarel B."/>
            <person name="Chevalier G."/>
            <person name="Couloux A."/>
            <person name="Da Silva C."/>
            <person name="Denoeud F."/>
            <person name="Duplessis S."/>
            <person name="Ghignone S."/>
            <person name="Hilselberger B."/>
            <person name="Iotti M."/>
            <person name="Marcais B."/>
            <person name="Mello A."/>
            <person name="Miranda M."/>
            <person name="Pacioni G."/>
            <person name="Quesneville H."/>
            <person name="Riccioni C."/>
            <person name="Ruotolo R."/>
            <person name="Splivallo R."/>
            <person name="Stocchi V."/>
            <person name="Tisserant E."/>
            <person name="Viscomi A.R."/>
            <person name="Zambonelli A."/>
            <person name="Zampieri E."/>
            <person name="Henrissat B."/>
            <person name="Lebrun M.H."/>
            <person name="Paolocci F."/>
            <person name="Bonfante P."/>
            <person name="Ottonello S."/>
            <person name="Wincker P."/>
        </authorList>
    </citation>
    <scope>NUCLEOTIDE SEQUENCE [LARGE SCALE GENOMIC DNA]</scope>
    <source>
        <strain evidence="1 2">Mel28</strain>
    </source>
</reference>
<accession>D5GCV1</accession>
<name>D5GCV1_TUBMM</name>
<keyword evidence="2" id="KW-1185">Reference proteome</keyword>